<dbReference type="RefSeq" id="WP_309903320.1">
    <property type="nucleotide sequence ID" value="NZ_JAVDRF010000006.1"/>
</dbReference>
<keyword evidence="2" id="KW-1185">Reference proteome</keyword>
<organism evidence="1 2">
    <name type="scientific">Variovorax soli</name>
    <dbReference type="NCBI Taxonomy" id="376815"/>
    <lineage>
        <taxon>Bacteria</taxon>
        <taxon>Pseudomonadati</taxon>
        <taxon>Pseudomonadota</taxon>
        <taxon>Betaproteobacteria</taxon>
        <taxon>Burkholderiales</taxon>
        <taxon>Comamonadaceae</taxon>
        <taxon>Variovorax</taxon>
    </lineage>
</organism>
<dbReference type="Proteomes" id="UP001184230">
    <property type="component" value="Unassembled WGS sequence"/>
</dbReference>
<dbReference type="PROSITE" id="PS51318">
    <property type="entry name" value="TAT"/>
    <property type="match status" value="1"/>
</dbReference>
<comment type="caution">
    <text evidence="1">The sequence shown here is derived from an EMBL/GenBank/DDBJ whole genome shotgun (WGS) entry which is preliminary data.</text>
</comment>
<reference evidence="1 2" key="1">
    <citation type="submission" date="2023-07" db="EMBL/GenBank/DDBJ databases">
        <title>Sorghum-associated microbial communities from plants grown in Nebraska, USA.</title>
        <authorList>
            <person name="Schachtman D."/>
        </authorList>
    </citation>
    <scope>NUCLEOTIDE SEQUENCE [LARGE SCALE GENOMIC DNA]</scope>
    <source>
        <strain evidence="1 2">DS1781</strain>
    </source>
</reference>
<proteinExistence type="predicted"/>
<sequence length="74" mass="7478">MQDSQVAGIKPASRRGFFMGAASVGAAAAAVTVLPKVVEAPASAAISAPKPAPEKGGGYTLSEHVKRYYQTTSA</sequence>
<protein>
    <recommendedName>
        <fullName evidence="3">Formate dehydrogenase region TAT target</fullName>
    </recommendedName>
</protein>
<gene>
    <name evidence="1" type="ORF">J2739_003195</name>
</gene>
<accession>A0ABU1NGE0</accession>
<name>A0ABU1NGE0_9BURK</name>
<evidence type="ECO:0000313" key="1">
    <source>
        <dbReference type="EMBL" id="MDR6537418.1"/>
    </source>
</evidence>
<evidence type="ECO:0008006" key="3">
    <source>
        <dbReference type="Google" id="ProtNLM"/>
    </source>
</evidence>
<dbReference type="InterPro" id="IPR006311">
    <property type="entry name" value="TAT_signal"/>
</dbReference>
<evidence type="ECO:0000313" key="2">
    <source>
        <dbReference type="Proteomes" id="UP001184230"/>
    </source>
</evidence>
<dbReference type="EMBL" id="JAVDRF010000006">
    <property type="protein sequence ID" value="MDR6537418.1"/>
    <property type="molecule type" value="Genomic_DNA"/>
</dbReference>